<dbReference type="InterPro" id="IPR017853">
    <property type="entry name" value="GH"/>
</dbReference>
<feature type="non-terminal residue" evidence="1">
    <location>
        <position position="291"/>
    </location>
</feature>
<comment type="caution">
    <text evidence="1">The sequence shown here is derived from an EMBL/GenBank/DDBJ whole genome shotgun (WGS) entry which is preliminary data.</text>
</comment>
<proteinExistence type="predicted"/>
<accession>A0A2H0TFZ8</accession>
<dbReference type="EMBL" id="PFCN01000017">
    <property type="protein sequence ID" value="PIR70461.1"/>
    <property type="molecule type" value="Genomic_DNA"/>
</dbReference>
<reference evidence="2" key="1">
    <citation type="submission" date="2017-09" db="EMBL/GenBank/DDBJ databases">
        <title>Depth-based differentiation of microbial function through sediment-hosted aquifers and enrichment of novel symbionts in the deep terrestrial subsurface.</title>
        <authorList>
            <person name="Probst A.J."/>
            <person name="Ladd B."/>
            <person name="Jarett J.K."/>
            <person name="Geller-Mcgrath D.E."/>
            <person name="Sieber C.M.K."/>
            <person name="Emerson J.B."/>
            <person name="Anantharaman K."/>
            <person name="Thomas B.C."/>
            <person name="Malmstrom R."/>
            <person name="Stieglmeier M."/>
            <person name="Klingl A."/>
            <person name="Woyke T."/>
            <person name="Ryan C.M."/>
            <person name="Banfield J.F."/>
        </authorList>
    </citation>
    <scope>NUCLEOTIDE SEQUENCE [LARGE SCALE GENOMIC DNA]</scope>
</reference>
<sequence length="291" mass="34053">MPDFYFYKMKFFRNKTVLLILFLLLFFFVSVGILVSNTPVLEPKIFGVTFSPFYAERFGLDWQMTYTDILDDLNVKNIRIVAYWDEIEKEEGEYDFSQIDWQVREAEDRDVNIIVAVGRKLPRWPECRVPGWAGSLGMAEQNEALLRYVSRTISHLKNSEAIKMWQIENEPFLSFGECPELSSRVLDAEISLVKTLDGRPIMITDSGELSIWIPAARRGDVFGSTMYRTVWSDRFGHFTYPLPPSFFRLKRSITEFFVGKKPMLVIELQGESWQKKMTYEVSVEEQYLSMN</sequence>
<evidence type="ECO:0008006" key="3">
    <source>
        <dbReference type="Google" id="ProtNLM"/>
    </source>
</evidence>
<evidence type="ECO:0000313" key="1">
    <source>
        <dbReference type="EMBL" id="PIR70461.1"/>
    </source>
</evidence>
<evidence type="ECO:0000313" key="2">
    <source>
        <dbReference type="Proteomes" id="UP000229383"/>
    </source>
</evidence>
<dbReference type="SUPFAM" id="SSF51445">
    <property type="entry name" value="(Trans)glycosidases"/>
    <property type="match status" value="1"/>
</dbReference>
<dbReference type="AlphaFoldDB" id="A0A2H0TFZ8"/>
<organism evidence="1 2">
    <name type="scientific">Candidatus Niyogibacteria bacterium CG10_big_fil_rev_8_21_14_0_10_42_19</name>
    <dbReference type="NCBI Taxonomy" id="1974725"/>
    <lineage>
        <taxon>Bacteria</taxon>
        <taxon>Candidatus Niyogiibacteriota</taxon>
    </lineage>
</organism>
<protein>
    <recommendedName>
        <fullName evidence="3">Glycoside hydrolase family 42 N-terminal domain-containing protein</fullName>
    </recommendedName>
</protein>
<gene>
    <name evidence="1" type="ORF">COU46_01470</name>
</gene>
<name>A0A2H0TFZ8_9BACT</name>
<dbReference type="Proteomes" id="UP000229383">
    <property type="component" value="Unassembled WGS sequence"/>
</dbReference>
<dbReference type="Gene3D" id="3.20.20.80">
    <property type="entry name" value="Glycosidases"/>
    <property type="match status" value="1"/>
</dbReference>